<dbReference type="Proteomes" id="UP000655016">
    <property type="component" value="Unassembled WGS sequence"/>
</dbReference>
<accession>A0ABQ1U5V7</accession>
<sequence>MYRFKEKTAMEQENEDFKILTDYILSINLFNDFDLDLIDFDSIEDWAIQFINLGCENEALYTLATFYKPINPDEIMPYLKRTFLELNLKEKYNDEAEICYARYHLTKVAKGEDVKNNFFRASIFCDGDGRKTHPDEELNFGVLNEIWLDMKYDADYWYRGVNISNIEQKVIEKAKWWLKNNPLK</sequence>
<organism evidence="1 2">
    <name type="scientific">Flavobacterium limi</name>
    <dbReference type="NCBI Taxonomy" id="2045105"/>
    <lineage>
        <taxon>Bacteria</taxon>
        <taxon>Pseudomonadati</taxon>
        <taxon>Bacteroidota</taxon>
        <taxon>Flavobacteriia</taxon>
        <taxon>Flavobacteriales</taxon>
        <taxon>Flavobacteriaceae</taxon>
        <taxon>Flavobacterium</taxon>
    </lineage>
</organism>
<name>A0ABQ1U5V7_9FLAO</name>
<keyword evidence="2" id="KW-1185">Reference proteome</keyword>
<dbReference type="EMBL" id="BMKP01000004">
    <property type="protein sequence ID" value="GGF11118.1"/>
    <property type="molecule type" value="Genomic_DNA"/>
</dbReference>
<reference evidence="2" key="1">
    <citation type="journal article" date="2019" name="Int. J. Syst. Evol. Microbiol.">
        <title>The Global Catalogue of Microorganisms (GCM) 10K type strain sequencing project: providing services to taxonomists for standard genome sequencing and annotation.</title>
        <authorList>
            <consortium name="The Broad Institute Genomics Platform"/>
            <consortium name="The Broad Institute Genome Sequencing Center for Infectious Disease"/>
            <person name="Wu L."/>
            <person name="Ma J."/>
        </authorList>
    </citation>
    <scope>NUCLEOTIDE SEQUENCE [LARGE SCALE GENOMIC DNA]</scope>
    <source>
        <strain evidence="2">CGMCC 1.16060</strain>
    </source>
</reference>
<evidence type="ECO:0000313" key="1">
    <source>
        <dbReference type="EMBL" id="GGF11118.1"/>
    </source>
</evidence>
<gene>
    <name evidence="1" type="ORF">GCM10011518_20380</name>
</gene>
<evidence type="ECO:0000313" key="2">
    <source>
        <dbReference type="Proteomes" id="UP000655016"/>
    </source>
</evidence>
<comment type="caution">
    <text evidence="1">The sequence shown here is derived from an EMBL/GenBank/DDBJ whole genome shotgun (WGS) entry which is preliminary data.</text>
</comment>
<proteinExistence type="predicted"/>
<protein>
    <submittedName>
        <fullName evidence="1">Uncharacterized protein</fullName>
    </submittedName>
</protein>